<feature type="compositionally biased region" description="Basic and acidic residues" evidence="1">
    <location>
        <begin position="283"/>
        <end position="293"/>
    </location>
</feature>
<feature type="compositionally biased region" description="Low complexity" evidence="1">
    <location>
        <begin position="355"/>
        <end position="375"/>
    </location>
</feature>
<feature type="compositionally biased region" description="Basic and acidic residues" evidence="1">
    <location>
        <begin position="200"/>
        <end position="219"/>
    </location>
</feature>
<keyword evidence="3" id="KW-1185">Reference proteome</keyword>
<feature type="compositionally biased region" description="Basic residues" evidence="1">
    <location>
        <begin position="228"/>
        <end position="240"/>
    </location>
</feature>
<proteinExistence type="predicted"/>
<evidence type="ECO:0000256" key="1">
    <source>
        <dbReference type="SAM" id="MobiDB-lite"/>
    </source>
</evidence>
<reference evidence="2 3" key="1">
    <citation type="journal article" date="2018" name="Evol. Lett.">
        <title>Horizontal gene cluster transfer increased hallucinogenic mushroom diversity.</title>
        <authorList>
            <person name="Reynolds H.T."/>
            <person name="Vijayakumar V."/>
            <person name="Gluck-Thaler E."/>
            <person name="Korotkin H.B."/>
            <person name="Matheny P.B."/>
            <person name="Slot J.C."/>
        </authorList>
    </citation>
    <scope>NUCLEOTIDE SEQUENCE [LARGE SCALE GENOMIC DNA]</scope>
    <source>
        <strain evidence="2 3">2629</strain>
    </source>
</reference>
<dbReference type="OrthoDB" id="3034904at2759"/>
<dbReference type="AlphaFoldDB" id="A0A409X0V5"/>
<feature type="region of interest" description="Disordered" evidence="1">
    <location>
        <begin position="1"/>
        <end position="313"/>
    </location>
</feature>
<protein>
    <submittedName>
        <fullName evidence="2">Uncharacterized protein</fullName>
    </submittedName>
</protein>
<dbReference type="Proteomes" id="UP000284842">
    <property type="component" value="Unassembled WGS sequence"/>
</dbReference>
<dbReference type="EMBL" id="NHTK01004886">
    <property type="protein sequence ID" value="PPQ84405.1"/>
    <property type="molecule type" value="Genomic_DNA"/>
</dbReference>
<feature type="compositionally biased region" description="Basic and acidic residues" evidence="1">
    <location>
        <begin position="258"/>
        <end position="272"/>
    </location>
</feature>
<feature type="compositionally biased region" description="Basic and acidic residues" evidence="1">
    <location>
        <begin position="26"/>
        <end position="63"/>
    </location>
</feature>
<sequence length="685" mass="75024">GDNASRAATGGSRDDDLRSVSSGRYSEARSDRIERQSSYASDRRTPYDDDYADGRRSDYDRHASGRGHHVGSESRRSGSNRDARSHLAEDANSDGPNRRDRAGDADRRNRDDGRRDSDNVERLSKGSGRGGDGGRKGSSRMEQDDERRRISEAAYNERRPRKAEDARAEDHRRSGGNRPPIDSAQNKSRAKEGMFSTANDAREANSRFLSGEHRSRELSRASTDGNAHRNRNKSPVKGRSRNASPVRAGRGQSVESQRGNDRGKAAEPRPSRSDQSGPTKGKGRQDSASEKHKASSGSKGSSAASGNHVFSPDWAPATDLPVIFDMDIDTQEDASGAPAEGGSVDEKTKDKTDAGNEAAGEAPGPAEGSASKASEAELQLDDYDDDDLPTLEFCEMRASFTKDSQSFSNPYFLDLRLIAEDLQIDEMRMIESAHIFKQSVPFANFARMEPGAFDLDSPQYRLVWNANWVAGTEPAMSSAKPRNAVGIQLGIVRRPNLKKAVSLSSNKTYMSRRLGILPTEMALKRMVRLMGTKLGWPALKLSIDEGSIVNYSVKGASGNTPSKSRYTRAAVSKTTDPSGKEKANISAGFFPSVLEFSSTVKVYDARNTGFRFDKEHLSKLEELPEYTTFTEDSELNMRCLVAVGFTLNAYGVPKDQPVDEESKECPTISSNIQFAILLAVLPFDM</sequence>
<dbReference type="InParanoid" id="A0A409X0V5"/>
<accession>A0A409X0V5</accession>
<feature type="non-terminal residue" evidence="2">
    <location>
        <position position="1"/>
    </location>
</feature>
<dbReference type="STRING" id="181874.A0A409X0V5"/>
<comment type="caution">
    <text evidence="2">The sequence shown here is derived from an EMBL/GenBank/DDBJ whole genome shotgun (WGS) entry which is preliminary data.</text>
</comment>
<evidence type="ECO:0000313" key="3">
    <source>
        <dbReference type="Proteomes" id="UP000284842"/>
    </source>
</evidence>
<evidence type="ECO:0000313" key="2">
    <source>
        <dbReference type="EMBL" id="PPQ84405.1"/>
    </source>
</evidence>
<organism evidence="2 3">
    <name type="scientific">Panaeolus cyanescens</name>
    <dbReference type="NCBI Taxonomy" id="181874"/>
    <lineage>
        <taxon>Eukaryota</taxon>
        <taxon>Fungi</taxon>
        <taxon>Dikarya</taxon>
        <taxon>Basidiomycota</taxon>
        <taxon>Agaricomycotina</taxon>
        <taxon>Agaricomycetes</taxon>
        <taxon>Agaricomycetidae</taxon>
        <taxon>Agaricales</taxon>
        <taxon>Agaricineae</taxon>
        <taxon>Galeropsidaceae</taxon>
        <taxon>Panaeolus</taxon>
    </lineage>
</organism>
<name>A0A409X0V5_9AGAR</name>
<feature type="compositionally biased region" description="Basic and acidic residues" evidence="1">
    <location>
        <begin position="132"/>
        <end position="173"/>
    </location>
</feature>
<feature type="compositionally biased region" description="Low complexity" evidence="1">
    <location>
        <begin position="295"/>
        <end position="306"/>
    </location>
</feature>
<feature type="compositionally biased region" description="Basic and acidic residues" evidence="1">
    <location>
        <begin position="70"/>
        <end position="89"/>
    </location>
</feature>
<feature type="compositionally biased region" description="Basic and acidic residues" evidence="1">
    <location>
        <begin position="96"/>
        <end position="124"/>
    </location>
</feature>
<gene>
    <name evidence="2" type="ORF">CVT24_008639</name>
</gene>
<feature type="region of interest" description="Disordered" evidence="1">
    <location>
        <begin position="332"/>
        <end position="375"/>
    </location>
</feature>
<feature type="compositionally biased region" description="Basic and acidic residues" evidence="1">
    <location>
        <begin position="344"/>
        <end position="354"/>
    </location>
</feature>